<dbReference type="GO" id="GO:0009887">
    <property type="term" value="P:animal organ morphogenesis"/>
    <property type="evidence" value="ECO:0007669"/>
    <property type="project" value="TreeGrafter"/>
</dbReference>
<gene>
    <name evidence="19" type="ORF">PAL_GLEAN10009171</name>
</gene>
<dbReference type="STRING" id="9402.L5KUJ4"/>
<dbReference type="PROSITE" id="PS51116">
    <property type="entry name" value="LAMININ_IVB"/>
    <property type="match status" value="1"/>
</dbReference>
<feature type="domain" description="Laminin IV type B" evidence="17">
    <location>
        <begin position="587"/>
        <end position="803"/>
    </location>
</feature>
<feature type="domain" description="Laminin EGF-like" evidence="16">
    <location>
        <begin position="350"/>
        <end position="412"/>
    </location>
</feature>
<dbReference type="EMBL" id="KB030552">
    <property type="protein sequence ID" value="ELK15087.1"/>
    <property type="molecule type" value="Genomic_DNA"/>
</dbReference>
<dbReference type="InParanoid" id="L5KUJ4"/>
<evidence type="ECO:0000256" key="2">
    <source>
        <dbReference type="ARBA" id="ARBA00022525"/>
    </source>
</evidence>
<keyword evidence="11" id="KW-0325">Glycoprotein</keyword>
<dbReference type="InterPro" id="IPR050440">
    <property type="entry name" value="Laminin/Netrin_ECM"/>
</dbReference>
<dbReference type="FunFam" id="2.10.25.10:FF:000011">
    <property type="entry name" value="Cadherin EGF LAG seven-pass G-type receptor"/>
    <property type="match status" value="1"/>
</dbReference>
<feature type="disulfide bond" evidence="13">
    <location>
        <begin position="1114"/>
        <end position="1131"/>
    </location>
</feature>
<dbReference type="GO" id="GO:0016477">
    <property type="term" value="P:cell migration"/>
    <property type="evidence" value="ECO:0007669"/>
    <property type="project" value="TreeGrafter"/>
</dbReference>
<dbReference type="Pfam" id="PF24973">
    <property type="entry name" value="EGF_LMN_ATRN"/>
    <property type="match status" value="1"/>
</dbReference>
<feature type="coiled-coil region" evidence="14">
    <location>
        <begin position="1446"/>
        <end position="1494"/>
    </location>
</feature>
<dbReference type="PANTHER" id="PTHR10574:SF36">
    <property type="entry name" value="LAMININ SUBUNIT BETA-2"/>
    <property type="match status" value="1"/>
</dbReference>
<feature type="coiled-coil region" evidence="14">
    <location>
        <begin position="1693"/>
        <end position="1748"/>
    </location>
</feature>
<dbReference type="FunFam" id="2.170.300.10:FF:000004">
    <property type="entry name" value="Laminin subunit beta 1"/>
    <property type="match status" value="1"/>
</dbReference>
<dbReference type="PROSITE" id="PS01248">
    <property type="entry name" value="EGF_LAM_1"/>
    <property type="match status" value="3"/>
</dbReference>
<dbReference type="Pfam" id="PF00053">
    <property type="entry name" value="EGF_laminin"/>
    <property type="match status" value="7"/>
</dbReference>
<dbReference type="SMART" id="SM00136">
    <property type="entry name" value="LamNT"/>
    <property type="match status" value="1"/>
</dbReference>
<dbReference type="eggNOG" id="KOG0994">
    <property type="taxonomic scope" value="Eukaryota"/>
</dbReference>
<dbReference type="CDD" id="cd22299">
    <property type="entry name" value="cc_LAMB2_C"/>
    <property type="match status" value="1"/>
</dbReference>
<evidence type="ECO:0000256" key="6">
    <source>
        <dbReference type="ARBA" id="ARBA00022737"/>
    </source>
</evidence>
<feature type="domain" description="Laminin EGF-like" evidence="16">
    <location>
        <begin position="286"/>
        <end position="349"/>
    </location>
</feature>
<dbReference type="FunFam" id="2.10.25.10:FF:000280">
    <property type="entry name" value="Laminin subunit beta 4"/>
    <property type="match status" value="1"/>
</dbReference>
<evidence type="ECO:0000256" key="10">
    <source>
        <dbReference type="ARBA" id="ARBA00023157"/>
    </source>
</evidence>
<dbReference type="PROSITE" id="PS50027">
    <property type="entry name" value="EGF_LAM_2"/>
    <property type="match status" value="5"/>
</dbReference>
<keyword evidence="20" id="KW-1185">Reference proteome</keyword>
<dbReference type="Gene3D" id="2.60.120.260">
    <property type="entry name" value="Galactose-binding domain-like"/>
    <property type="match status" value="1"/>
</dbReference>
<dbReference type="FunFam" id="2.60.120.260:FF:000010">
    <property type="entry name" value="Laminin subunit beta 1"/>
    <property type="match status" value="1"/>
</dbReference>
<keyword evidence="5 15" id="KW-0732">Signal</keyword>
<dbReference type="FunCoup" id="L5KUJ4">
    <property type="interactions" value="452"/>
</dbReference>
<feature type="disulfide bond" evidence="13">
    <location>
        <begin position="443"/>
        <end position="452"/>
    </location>
</feature>
<keyword evidence="10 13" id="KW-1015">Disulfide bond</keyword>
<dbReference type="SMART" id="SM00180">
    <property type="entry name" value="EGF_Lam"/>
    <property type="match status" value="8"/>
</dbReference>
<dbReference type="GO" id="GO:0005576">
    <property type="term" value="C:extracellular region"/>
    <property type="evidence" value="ECO:0007669"/>
    <property type="project" value="UniProtKB-ARBA"/>
</dbReference>
<evidence type="ECO:0000256" key="7">
    <source>
        <dbReference type="ARBA" id="ARBA00022869"/>
    </source>
</evidence>
<dbReference type="GO" id="GO:0007411">
    <property type="term" value="P:axon guidance"/>
    <property type="evidence" value="ECO:0007669"/>
    <property type="project" value="TreeGrafter"/>
</dbReference>
<keyword evidence="6" id="KW-0677">Repeat</keyword>
<dbReference type="Proteomes" id="UP000010552">
    <property type="component" value="Unassembled WGS sequence"/>
</dbReference>
<keyword evidence="7" id="KW-0084">Basement membrane</keyword>
<dbReference type="GO" id="GO:0043256">
    <property type="term" value="C:laminin complex"/>
    <property type="evidence" value="ECO:0007669"/>
    <property type="project" value="TreeGrafter"/>
</dbReference>
<keyword evidence="3" id="KW-0272">Extracellular matrix</keyword>
<comment type="caution">
    <text evidence="13">Lacks conserved residue(s) required for the propagation of feature annotation.</text>
</comment>
<evidence type="ECO:0000256" key="15">
    <source>
        <dbReference type="SAM" id="SignalP"/>
    </source>
</evidence>
<comment type="subcellular location">
    <subcellularLocation>
        <location evidence="1">Secreted</location>
        <location evidence="1">Extracellular space</location>
        <location evidence="1">Extracellular matrix</location>
        <location evidence="1">Basement membrane</location>
    </subcellularLocation>
</comment>
<proteinExistence type="predicted"/>
<feature type="domain" description="Laminin EGF-like" evidence="16">
    <location>
        <begin position="1112"/>
        <end position="1158"/>
    </location>
</feature>
<dbReference type="SUPFAM" id="SSF57196">
    <property type="entry name" value="EGF/Laminin"/>
    <property type="match status" value="7"/>
</dbReference>
<dbReference type="InterPro" id="IPR056863">
    <property type="entry name" value="LMN_ATRN_NET-like_EGF"/>
</dbReference>
<dbReference type="Pfam" id="PF23219">
    <property type="entry name" value="LAMB1"/>
    <property type="match status" value="1"/>
</dbReference>
<feature type="disulfide bond" evidence="13">
    <location>
        <begin position="809"/>
        <end position="821"/>
    </location>
</feature>
<dbReference type="GO" id="GO:0034446">
    <property type="term" value="P:substrate adhesion-dependent cell spreading"/>
    <property type="evidence" value="ECO:0007669"/>
    <property type="project" value="TreeGrafter"/>
</dbReference>
<evidence type="ECO:0000313" key="20">
    <source>
        <dbReference type="Proteomes" id="UP000010552"/>
    </source>
</evidence>
<dbReference type="GO" id="GO:0009888">
    <property type="term" value="P:tissue development"/>
    <property type="evidence" value="ECO:0007669"/>
    <property type="project" value="TreeGrafter"/>
</dbReference>
<dbReference type="FunFam" id="2.170.300.10:FF:000001">
    <property type="entry name" value="Laminin subunit beta-1"/>
    <property type="match status" value="1"/>
</dbReference>
<evidence type="ECO:0000259" key="16">
    <source>
        <dbReference type="PROSITE" id="PS50027"/>
    </source>
</evidence>
<feature type="domain" description="Laminin EGF-like" evidence="16">
    <location>
        <begin position="413"/>
        <end position="472"/>
    </location>
</feature>
<keyword evidence="8" id="KW-0130">Cell adhesion</keyword>
<evidence type="ECO:0000256" key="3">
    <source>
        <dbReference type="ARBA" id="ARBA00022530"/>
    </source>
</evidence>
<name>L5KUJ4_PTEAL</name>
<dbReference type="FunFam" id="2.10.25.10:FF:000084">
    <property type="entry name" value="Laminin subunit alpha 3"/>
    <property type="match status" value="1"/>
</dbReference>
<evidence type="ECO:0000259" key="18">
    <source>
        <dbReference type="PROSITE" id="PS51117"/>
    </source>
</evidence>
<evidence type="ECO:0000256" key="5">
    <source>
        <dbReference type="ARBA" id="ARBA00022729"/>
    </source>
</evidence>
<feature type="coiled-coil region" evidence="14">
    <location>
        <begin position="1542"/>
        <end position="1628"/>
    </location>
</feature>
<evidence type="ECO:0000256" key="11">
    <source>
        <dbReference type="ARBA" id="ARBA00023180"/>
    </source>
</evidence>
<protein>
    <submittedName>
        <fullName evidence="19">Laminin subunit beta-2</fullName>
    </submittedName>
</protein>
<dbReference type="GO" id="GO:0070831">
    <property type="term" value="P:basement membrane assembly"/>
    <property type="evidence" value="ECO:0007669"/>
    <property type="project" value="TreeGrafter"/>
</dbReference>
<evidence type="ECO:0000256" key="9">
    <source>
        <dbReference type="ARBA" id="ARBA00023054"/>
    </source>
</evidence>
<feature type="chain" id="PRO_5003969569" evidence="15">
    <location>
        <begin position="36"/>
        <end position="1767"/>
    </location>
</feature>
<feature type="disulfide bond" evidence="13">
    <location>
        <begin position="315"/>
        <end position="324"/>
    </location>
</feature>
<dbReference type="PROSITE" id="PS51117">
    <property type="entry name" value="LAMININ_NTER"/>
    <property type="match status" value="1"/>
</dbReference>
<sequence length="1767" mass="190270">MEWAAGKRGRDPRGQPGPWEFRVGLLLSVLATALAQARAPDVPGCSRGSCYPATGDLLVGRADRLTASSTCGLHGPQPYCIVSHLQDEKKCFLCDSRRPFSARDNPNSHRIQNVVTSFAPQRRTAWWQSENGVPVVTIQLDLEAEFHFTHLIMTFKTFRPAAMLVERSADFGRTWHVYRYFSYDCGADFPGVPLAPPRHWDDVVCESRYSEIEPSTEGEVIYRVLDPAIPIPDPYSSRIQNLLKITNLRVNLTRLHTLGDNLLDPRREIREKYYYALYELVVRGNCFCYGHASQCAPAPGAPAHAEGMVHGACICKHNTRGLNCEKCQDFHHDLPWHPAEDGHSHACKKCECHGHTHSCHFDMAIYLASGNVSGGVCDECQHNTAGRHCELCRPFFYRDPTKDLRDPAVCRACDCDPMGSQDGGRCDPHDDPALGLVSGQCRCKEHVVGSRCQLCRDGYFGLSASDPVGCQRCQCDARGTVPGGTPCDPNSGNCFCKRLVTGHGCNRCLVRLEGAGVLGQRALILSAQGERVPGHWGLSHDLLGCRPCDCDVGGALDPQCDEATGQCRCRQHMVGRRCEQVQPGYFRPFLDHLTWEAEDTRGQVLDVVERLVTPGGTPSWTGPGFVRLREGQELEFQVASVPRAMDYDLLLRLEPQVPEQWAEIEVTLQRPGPVSARSLCGHVLPKDDHISGTLQPDTRYMILPRPVCLEPGVSYKLHLKLLRTGGSAQPEAPHSGPSLLIDSLVLLPRVLVLEMFSGGDAAALERRATFERYRCHEEGLMPSKTLPSEACAPLLISLSTLLYNGALPCQCDPQGSLSSECNPHGGQCLCKPAVVGRRCDLCAPGYYGFGPTGCQDSPQTPSLAQPLSCPQPVSAAPRGHSAAYVKGSVGSAPAELVPLGFAATAASVASGDSLAVGHVSAMGMQMNATPTQALVWAAVITPGVSTVKGALLASTGTHGFHMGANAAPVPALKAPGANGTLLLLAIGMGTPSRWCVTAGQATRGCGAKLVPLGTLGIHQGQVAGASRVSAVGTLTPRTLMPVIPARGNACAAYTTRRAHTVPTASLASMGRLPDRAVTFTGQCHCHAGFGGRTCSECQELHWGDPGLQCRACDCDPRGIDTPQCHRSTGHCSCRPGVSGVRCDQCARGFSGVFPACHPCHACFGDWDRVVQDLAARTRRLEQRVQNLQQTGVLGAFESSFWQIQEKLGTVQGIVRARNTSAASTAQLVEATEELRRQIGEATEHLTHLEAKLTDVQDENFNANHALSSLERDGLALNLTLRQLDQHLDLLKHSNFLGAYDSIRHAHSLSAEAERRANISALTVPSPVSDSAATRHRTEVLMGTQREDFNRKNIANQRALGELSARTHGLSLTGINELVCGAPGDAPCATNPCGGAGCRDEDGQPRCGGLSCSGAVAMADLALGRARHTQAELQRALAEGGGLLGQVAETRRQAGEAQQRAQAALDKANASRGQVEQANQELRELIQSVKDFLSQEGADPDSIEMVATRVLELSIPASPEQIQHLAGAIAERVRSLADVDTILARTVGDVRRAEQLLQDAQRARSRAEGEKQKAETVQAALEEAQRAQGAAQGAIQGAVVDTQDTEQTLNQVQERMTGAEQALSSAGERAQQLDGLLEALKLKRAGNSLAASSAEETAGSAQGRAREAEQLLQGQLGDQYQTVKALAERKAQGVLAAQSRAEQLRDEARGLLQAAQDKLQRLQELEGTYEENERALEGKAAQLDGLEARMRSVLQAINLQVQIYNTCQ</sequence>
<feature type="disulfide bond" evidence="13">
    <location>
        <begin position="811"/>
        <end position="828"/>
    </location>
</feature>
<dbReference type="PANTHER" id="PTHR10574">
    <property type="entry name" value="NETRIN/LAMININ-RELATED"/>
    <property type="match status" value="1"/>
</dbReference>
<evidence type="ECO:0000256" key="8">
    <source>
        <dbReference type="ARBA" id="ARBA00022889"/>
    </source>
</evidence>
<feature type="disulfide bond" evidence="13">
    <location>
        <begin position="380"/>
        <end position="389"/>
    </location>
</feature>
<organism evidence="19 20">
    <name type="scientific">Pteropus alecto</name>
    <name type="common">Black flying fox</name>
    <dbReference type="NCBI Taxonomy" id="9402"/>
    <lineage>
        <taxon>Eukaryota</taxon>
        <taxon>Metazoa</taxon>
        <taxon>Chordata</taxon>
        <taxon>Craniata</taxon>
        <taxon>Vertebrata</taxon>
        <taxon>Euteleostomi</taxon>
        <taxon>Mammalia</taxon>
        <taxon>Eutheria</taxon>
        <taxon>Laurasiatheria</taxon>
        <taxon>Chiroptera</taxon>
        <taxon>Yinpterochiroptera</taxon>
        <taxon>Pteropodoidea</taxon>
        <taxon>Pteropodidae</taxon>
        <taxon>Pteropodinae</taxon>
        <taxon>Pteropus</taxon>
    </lineage>
</organism>
<dbReference type="PRINTS" id="PR00011">
    <property type="entry name" value="EGFLAMININ"/>
</dbReference>
<keyword evidence="12 13" id="KW-0424">Laminin EGF-like domain</keyword>
<dbReference type="FunFam" id="2.10.25.10:FF:000145">
    <property type="entry name" value="Laminin subunit beta 1"/>
    <property type="match status" value="1"/>
</dbReference>
<feature type="signal peptide" evidence="15">
    <location>
        <begin position="1"/>
        <end position="35"/>
    </location>
</feature>
<keyword evidence="4" id="KW-0597">Phosphoprotein</keyword>
<accession>L5KUJ4</accession>
<feature type="disulfide bond" evidence="13">
    <location>
        <begin position="1112"/>
        <end position="1124"/>
    </location>
</feature>
<feature type="disulfide bond" evidence="13">
    <location>
        <begin position="830"/>
        <end position="839"/>
    </location>
</feature>
<keyword evidence="2" id="KW-0964">Secreted</keyword>
<keyword evidence="9 14" id="KW-0175">Coiled coil</keyword>
<evidence type="ECO:0000313" key="19">
    <source>
        <dbReference type="EMBL" id="ELK15087.1"/>
    </source>
</evidence>
<feature type="disulfide bond" evidence="13">
    <location>
        <begin position="1133"/>
        <end position="1142"/>
    </location>
</feature>
<feature type="domain" description="Laminin EGF-like" evidence="16">
    <location>
        <begin position="809"/>
        <end position="856"/>
    </location>
</feature>
<reference evidence="20" key="1">
    <citation type="journal article" date="2013" name="Science">
        <title>Comparative analysis of bat genomes provides insight into the evolution of flight and immunity.</title>
        <authorList>
            <person name="Zhang G."/>
            <person name="Cowled C."/>
            <person name="Shi Z."/>
            <person name="Huang Z."/>
            <person name="Bishop-Lilly K.A."/>
            <person name="Fang X."/>
            <person name="Wynne J.W."/>
            <person name="Xiong Z."/>
            <person name="Baker M.L."/>
            <person name="Zhao W."/>
            <person name="Tachedjian M."/>
            <person name="Zhu Y."/>
            <person name="Zhou P."/>
            <person name="Jiang X."/>
            <person name="Ng J."/>
            <person name="Yang L."/>
            <person name="Wu L."/>
            <person name="Xiao J."/>
            <person name="Feng Y."/>
            <person name="Chen Y."/>
            <person name="Sun X."/>
            <person name="Zhang Y."/>
            <person name="Marsh G.A."/>
            <person name="Crameri G."/>
            <person name="Broder C.C."/>
            <person name="Frey K.G."/>
            <person name="Wang L.F."/>
            <person name="Wang J."/>
        </authorList>
    </citation>
    <scope>NUCLEOTIDE SEQUENCE [LARGE SCALE GENOMIC DNA]</scope>
</reference>
<feature type="domain" description="Laminin N-terminal" evidence="18">
    <location>
        <begin position="46"/>
        <end position="285"/>
    </location>
</feature>
<evidence type="ECO:0000256" key="4">
    <source>
        <dbReference type="ARBA" id="ARBA00022553"/>
    </source>
</evidence>
<dbReference type="InterPro" id="IPR056558">
    <property type="entry name" value="LAMB1-4_helical"/>
</dbReference>
<evidence type="ECO:0000256" key="1">
    <source>
        <dbReference type="ARBA" id="ARBA00004302"/>
    </source>
</evidence>
<dbReference type="Pfam" id="PF21199">
    <property type="entry name" value="LAMININ_IV_B"/>
    <property type="match status" value="1"/>
</dbReference>
<dbReference type="CDD" id="cd00055">
    <property type="entry name" value="EGF_Lam"/>
    <property type="match status" value="8"/>
</dbReference>
<evidence type="ECO:0000256" key="12">
    <source>
        <dbReference type="ARBA" id="ARBA00023292"/>
    </source>
</evidence>
<feature type="coiled-coil region" evidence="14">
    <location>
        <begin position="1231"/>
        <end position="1258"/>
    </location>
</feature>
<dbReference type="FunFam" id="2.10.25.10:FF:000135">
    <property type="entry name" value="Laminin subunit beta 4"/>
    <property type="match status" value="1"/>
</dbReference>
<dbReference type="InterPro" id="IPR008211">
    <property type="entry name" value="Laminin_N"/>
</dbReference>
<dbReference type="Gene3D" id="2.10.25.10">
    <property type="entry name" value="Laminin"/>
    <property type="match status" value="4"/>
</dbReference>
<dbReference type="InterPro" id="IPR002049">
    <property type="entry name" value="LE_dom"/>
</dbReference>
<evidence type="ECO:0000256" key="13">
    <source>
        <dbReference type="PROSITE-ProRule" id="PRU00460"/>
    </source>
</evidence>
<evidence type="ECO:0000256" key="14">
    <source>
        <dbReference type="SAM" id="Coils"/>
    </source>
</evidence>
<dbReference type="Gene3D" id="2.170.300.10">
    <property type="entry name" value="Tie2 ligand-binding domain superfamily"/>
    <property type="match status" value="2"/>
</dbReference>
<evidence type="ECO:0000259" key="17">
    <source>
        <dbReference type="PROSITE" id="PS51116"/>
    </source>
</evidence>
<dbReference type="InterPro" id="IPR013015">
    <property type="entry name" value="Laminin_IV_B"/>
</dbReference>
<dbReference type="Pfam" id="PF00055">
    <property type="entry name" value="Laminin_N"/>
    <property type="match status" value="1"/>
</dbReference>